<keyword evidence="2" id="KW-1185">Reference proteome</keyword>
<reference evidence="1" key="1">
    <citation type="submission" date="2020-08" db="EMBL/GenBank/DDBJ databases">
        <title>Multicomponent nature underlies the extraordinary mechanical properties of spider dragline silk.</title>
        <authorList>
            <person name="Kono N."/>
            <person name="Nakamura H."/>
            <person name="Mori M."/>
            <person name="Yoshida Y."/>
            <person name="Ohtoshi R."/>
            <person name="Malay A.D."/>
            <person name="Moran D.A.P."/>
            <person name="Tomita M."/>
            <person name="Numata K."/>
            <person name="Arakawa K."/>
        </authorList>
    </citation>
    <scope>NUCLEOTIDE SEQUENCE</scope>
</reference>
<dbReference type="Proteomes" id="UP000886998">
    <property type="component" value="Unassembled WGS sequence"/>
</dbReference>
<organism evidence="1 2">
    <name type="scientific">Trichonephila inaurata madagascariensis</name>
    <dbReference type="NCBI Taxonomy" id="2747483"/>
    <lineage>
        <taxon>Eukaryota</taxon>
        <taxon>Metazoa</taxon>
        <taxon>Ecdysozoa</taxon>
        <taxon>Arthropoda</taxon>
        <taxon>Chelicerata</taxon>
        <taxon>Arachnida</taxon>
        <taxon>Araneae</taxon>
        <taxon>Araneomorphae</taxon>
        <taxon>Entelegynae</taxon>
        <taxon>Araneoidea</taxon>
        <taxon>Nephilidae</taxon>
        <taxon>Trichonephila</taxon>
        <taxon>Trichonephila inaurata</taxon>
    </lineage>
</organism>
<dbReference type="AlphaFoldDB" id="A0A8X6MIM6"/>
<protein>
    <submittedName>
        <fullName evidence="1">Uncharacterized protein</fullName>
    </submittedName>
</protein>
<evidence type="ECO:0000313" key="2">
    <source>
        <dbReference type="Proteomes" id="UP000886998"/>
    </source>
</evidence>
<accession>A0A8X6MIM6</accession>
<name>A0A8X6MIM6_9ARAC</name>
<comment type="caution">
    <text evidence="1">The sequence shown here is derived from an EMBL/GenBank/DDBJ whole genome shotgun (WGS) entry which is preliminary data.</text>
</comment>
<dbReference type="EMBL" id="BMAV01027033">
    <property type="protein sequence ID" value="GFS55563.1"/>
    <property type="molecule type" value="Genomic_DNA"/>
</dbReference>
<evidence type="ECO:0000313" key="1">
    <source>
        <dbReference type="EMBL" id="GFS55563.1"/>
    </source>
</evidence>
<sequence>MIKSYSTFFRHLHKHSQDPVYCPECFEQMTLSHFYYKHAPNKHELDSRKQCMFCFGRRQWHRGEKNLSVNVNHIESCLKLFVTNAKDFSAFLDAREEDLVEEKELEACECQHFQSNPRDMFGRPKLNNVGFYDSMFEKPEMWEEGVEFHGGLGKDVWGIVQRYLRGDLEWFHIIVKHDIFETFYREMETIRDQCVMLPFWCLCDGLVNEEGKIQHRHMIIACKLASSFENLWKEKIRYELPNSGRAKKCVKIKSAFHLVRTILYVSQPKSSCDKDYIPDNWMDPVKLSHFHINRPLHPHSIAFLCTLFPGGIEKLLWEQLGNKNVSSWEKVAKRVPDPWYNVRWGTHPRDGLEVFKLRNSPASALRGNGGRDPSVFEFIR</sequence>
<proteinExistence type="predicted"/>
<gene>
    <name evidence="1" type="primary">AVEN_130546_1</name>
    <name evidence="1" type="ORF">TNIN_17611</name>
</gene>